<dbReference type="OrthoDB" id="337735at2759"/>
<dbReference type="Pfam" id="PF08613">
    <property type="entry name" value="Cyclin"/>
    <property type="match status" value="1"/>
</dbReference>
<dbReference type="GO" id="GO:0019901">
    <property type="term" value="F:protein kinase binding"/>
    <property type="evidence" value="ECO:0007669"/>
    <property type="project" value="InterPro"/>
</dbReference>
<name>A0A165A1T9_9AGAM</name>
<feature type="compositionally biased region" description="Polar residues" evidence="1">
    <location>
        <begin position="198"/>
        <end position="208"/>
    </location>
</feature>
<feature type="non-terminal residue" evidence="2">
    <location>
        <position position="253"/>
    </location>
</feature>
<keyword evidence="3" id="KW-1185">Reference proteome</keyword>
<protein>
    <submittedName>
        <fullName evidence="2">Cyclin-domain-containing protein</fullName>
    </submittedName>
</protein>
<dbReference type="EMBL" id="KV419395">
    <property type="protein sequence ID" value="KZS98368.1"/>
    <property type="molecule type" value="Genomic_DNA"/>
</dbReference>
<feature type="compositionally biased region" description="Low complexity" evidence="1">
    <location>
        <begin position="242"/>
        <end position="253"/>
    </location>
</feature>
<sequence length="253" mass="28125">MDDDVDSQILLPSSFEAVDVHHLVSLIADMLERLMIHNDRIPLSAETLTRFHSRTTPGISVLEYLQRIVRFANVERSCLLITLYYIDQICSRQRTFTLSSLTVHRFLITSIAVSSKAFCDAFYTNRHYARVGGIRVAELNVLEMEFLALIDWRLTCTPELLQTYYSNLAASHSSGKYKIAVPEPQPMSPTSDVDHDLSSTISVESTSPAPERGDSFMAAPASSNSPEAFSQRQTPSIPAFPPSSTDSVPVDPP</sequence>
<dbReference type="STRING" id="1314777.A0A165A1T9"/>
<reference evidence="2 3" key="1">
    <citation type="journal article" date="2016" name="Mol. Biol. Evol.">
        <title>Comparative Genomics of Early-Diverging Mushroom-Forming Fungi Provides Insights into the Origins of Lignocellulose Decay Capabilities.</title>
        <authorList>
            <person name="Nagy L.G."/>
            <person name="Riley R."/>
            <person name="Tritt A."/>
            <person name="Adam C."/>
            <person name="Daum C."/>
            <person name="Floudas D."/>
            <person name="Sun H."/>
            <person name="Yadav J.S."/>
            <person name="Pangilinan J."/>
            <person name="Larsson K.H."/>
            <person name="Matsuura K."/>
            <person name="Barry K."/>
            <person name="Labutti K."/>
            <person name="Kuo R."/>
            <person name="Ohm R.A."/>
            <person name="Bhattacharya S.S."/>
            <person name="Shirouzu T."/>
            <person name="Yoshinaga Y."/>
            <person name="Martin F.M."/>
            <person name="Grigoriev I.V."/>
            <person name="Hibbett D.S."/>
        </authorList>
    </citation>
    <scope>NUCLEOTIDE SEQUENCE [LARGE SCALE GENOMIC DNA]</scope>
    <source>
        <strain evidence="2 3">HHB9708</strain>
    </source>
</reference>
<gene>
    <name evidence="2" type="ORF">SISNIDRAFT_435438</name>
</gene>
<dbReference type="GO" id="GO:0000307">
    <property type="term" value="C:cyclin-dependent protein kinase holoenzyme complex"/>
    <property type="evidence" value="ECO:0007669"/>
    <property type="project" value="TreeGrafter"/>
</dbReference>
<evidence type="ECO:0000256" key="1">
    <source>
        <dbReference type="SAM" id="MobiDB-lite"/>
    </source>
</evidence>
<dbReference type="GO" id="GO:0005634">
    <property type="term" value="C:nucleus"/>
    <property type="evidence" value="ECO:0007669"/>
    <property type="project" value="TreeGrafter"/>
</dbReference>
<evidence type="ECO:0000313" key="3">
    <source>
        <dbReference type="Proteomes" id="UP000076722"/>
    </source>
</evidence>
<organism evidence="2 3">
    <name type="scientific">Sistotremastrum niveocremeum HHB9708</name>
    <dbReference type="NCBI Taxonomy" id="1314777"/>
    <lineage>
        <taxon>Eukaryota</taxon>
        <taxon>Fungi</taxon>
        <taxon>Dikarya</taxon>
        <taxon>Basidiomycota</taxon>
        <taxon>Agaricomycotina</taxon>
        <taxon>Agaricomycetes</taxon>
        <taxon>Sistotremastrales</taxon>
        <taxon>Sistotremastraceae</taxon>
        <taxon>Sertulicium</taxon>
        <taxon>Sertulicium niveocremeum</taxon>
    </lineage>
</organism>
<dbReference type="InterPro" id="IPR013922">
    <property type="entry name" value="Cyclin_PHO80-like"/>
</dbReference>
<dbReference type="InterPro" id="IPR036915">
    <property type="entry name" value="Cyclin-like_sf"/>
</dbReference>
<dbReference type="PANTHER" id="PTHR15615:SF117">
    <property type="entry name" value="PHO85 CYCLIN PHO80"/>
    <property type="match status" value="1"/>
</dbReference>
<dbReference type="PANTHER" id="PTHR15615">
    <property type="match status" value="1"/>
</dbReference>
<dbReference type="SUPFAM" id="SSF47954">
    <property type="entry name" value="Cyclin-like"/>
    <property type="match status" value="1"/>
</dbReference>
<dbReference type="AlphaFoldDB" id="A0A165A1T9"/>
<dbReference type="Gene3D" id="1.10.472.10">
    <property type="entry name" value="Cyclin-like"/>
    <property type="match status" value="1"/>
</dbReference>
<accession>A0A165A1T9</accession>
<dbReference type="GO" id="GO:0016538">
    <property type="term" value="F:cyclin-dependent protein serine/threonine kinase regulator activity"/>
    <property type="evidence" value="ECO:0007669"/>
    <property type="project" value="TreeGrafter"/>
</dbReference>
<dbReference type="Proteomes" id="UP000076722">
    <property type="component" value="Unassembled WGS sequence"/>
</dbReference>
<feature type="compositionally biased region" description="Polar residues" evidence="1">
    <location>
        <begin position="221"/>
        <end position="236"/>
    </location>
</feature>
<proteinExistence type="predicted"/>
<evidence type="ECO:0000313" key="2">
    <source>
        <dbReference type="EMBL" id="KZS98368.1"/>
    </source>
</evidence>
<feature type="region of interest" description="Disordered" evidence="1">
    <location>
        <begin position="180"/>
        <end position="253"/>
    </location>
</feature>
<dbReference type="CDD" id="cd20558">
    <property type="entry name" value="CYCLIN_ScPCL7-like"/>
    <property type="match status" value="1"/>
</dbReference>